<comment type="caution">
    <text evidence="2">The sequence shown here is derived from an EMBL/GenBank/DDBJ whole genome shotgun (WGS) entry which is preliminary data.</text>
</comment>
<reference evidence="2" key="1">
    <citation type="journal article" date="2022" name="bioRxiv">
        <title>Sequencing and chromosome-scale assembly of the giantPleurodeles waltlgenome.</title>
        <authorList>
            <person name="Brown T."/>
            <person name="Elewa A."/>
            <person name="Iarovenko S."/>
            <person name="Subramanian E."/>
            <person name="Araus A.J."/>
            <person name="Petzold A."/>
            <person name="Susuki M."/>
            <person name="Suzuki K.-i.T."/>
            <person name="Hayashi T."/>
            <person name="Toyoda A."/>
            <person name="Oliveira C."/>
            <person name="Osipova E."/>
            <person name="Leigh N.D."/>
            <person name="Simon A."/>
            <person name="Yun M.H."/>
        </authorList>
    </citation>
    <scope>NUCLEOTIDE SEQUENCE</scope>
    <source>
        <strain evidence="2">20211129_DDA</strain>
        <tissue evidence="2">Liver</tissue>
    </source>
</reference>
<proteinExistence type="predicted"/>
<accession>A0AAV7VDC7</accession>
<evidence type="ECO:0000313" key="3">
    <source>
        <dbReference type="Proteomes" id="UP001066276"/>
    </source>
</evidence>
<organism evidence="2 3">
    <name type="scientific">Pleurodeles waltl</name>
    <name type="common">Iberian ribbed newt</name>
    <dbReference type="NCBI Taxonomy" id="8319"/>
    <lineage>
        <taxon>Eukaryota</taxon>
        <taxon>Metazoa</taxon>
        <taxon>Chordata</taxon>
        <taxon>Craniata</taxon>
        <taxon>Vertebrata</taxon>
        <taxon>Euteleostomi</taxon>
        <taxon>Amphibia</taxon>
        <taxon>Batrachia</taxon>
        <taxon>Caudata</taxon>
        <taxon>Salamandroidea</taxon>
        <taxon>Salamandridae</taxon>
        <taxon>Pleurodelinae</taxon>
        <taxon>Pleurodeles</taxon>
    </lineage>
</organism>
<dbReference type="EMBL" id="JANPWB010000003">
    <property type="protein sequence ID" value="KAJ1198906.1"/>
    <property type="molecule type" value="Genomic_DNA"/>
</dbReference>
<evidence type="ECO:0000256" key="1">
    <source>
        <dbReference type="SAM" id="MobiDB-lite"/>
    </source>
</evidence>
<evidence type="ECO:0000313" key="2">
    <source>
        <dbReference type="EMBL" id="KAJ1198906.1"/>
    </source>
</evidence>
<feature type="compositionally biased region" description="Polar residues" evidence="1">
    <location>
        <begin position="51"/>
        <end position="63"/>
    </location>
</feature>
<gene>
    <name evidence="2" type="ORF">NDU88_002744</name>
</gene>
<dbReference type="Proteomes" id="UP001066276">
    <property type="component" value="Chromosome 2_1"/>
</dbReference>
<name>A0AAV7VDC7_PLEWA</name>
<protein>
    <submittedName>
        <fullName evidence="2">Uncharacterized protein</fullName>
    </submittedName>
</protein>
<sequence>MPFIRQPIGRCLCRQHLHTQPSAQHNRCAPSCLQCGNPALVALPSLSQPEASEQAVSRTSNGPACSPARMTTREVFTPGVSRVCRTLSAATTLNAARPTELFSSSLCVSAPPGLQPVTTSPSAPVK</sequence>
<dbReference type="AlphaFoldDB" id="A0AAV7VDC7"/>
<feature type="region of interest" description="Disordered" evidence="1">
    <location>
        <begin position="51"/>
        <end position="70"/>
    </location>
</feature>
<keyword evidence="3" id="KW-1185">Reference proteome</keyword>